<evidence type="ECO:0000259" key="3">
    <source>
        <dbReference type="Pfam" id="PF17802"/>
    </source>
</evidence>
<keyword evidence="1" id="KW-0472">Membrane</keyword>
<protein>
    <submittedName>
        <fullName evidence="4">Fimbrial isopeptide formation D2 domain-containing protein</fullName>
    </submittedName>
</protein>
<organism evidence="4 5">
    <name type="scientific">Bifidobacterium aquikefiri</name>
    <dbReference type="NCBI Taxonomy" id="1653207"/>
    <lineage>
        <taxon>Bacteria</taxon>
        <taxon>Bacillati</taxon>
        <taxon>Actinomycetota</taxon>
        <taxon>Actinomycetes</taxon>
        <taxon>Bifidobacteriales</taxon>
        <taxon>Bifidobacteriaceae</taxon>
        <taxon>Bifidobacterium</taxon>
    </lineage>
</organism>
<proteinExistence type="predicted"/>
<dbReference type="Proteomes" id="UP000216451">
    <property type="component" value="Unassembled WGS sequence"/>
</dbReference>
<dbReference type="InterPro" id="IPR013783">
    <property type="entry name" value="Ig-like_fold"/>
</dbReference>
<sequence>MFTKRSVKRVTGIAVAASLALAGLAFTNTAQADTTNATITVNQNEEASGTSLKAYLIGEYESTKFDAAGDLDGVTIKAHSNTNALADLVAAAKAAGADAALDETNPLGWVAANWLGYSSTPLTDDTASAVTPYAGKLQLFAQSLAAEVNETDYVEKSPTGSGPWEFTGLTTGLYLIVDSNSDAAAKSLPIIVGTKAWNATTEKFVDFADVGQGAKPALGVATLKNDTSIVSKTIVGGGKGFNIGDTVDYEITFKVPSVTADQTSWNSTIVDTFPAALDPPTAASIKIFVGTSTVDVADRLPENSITYDASTGKVLTIKGLETLYAFANSENEDKWENLSKVPGRDDNIPVKAGDLIRITYTATINNQAVGTYATDNATSNDANKNTVTYEDPTTTSTNDGDTAEFATFGINLEKVDKADNVVKLADATFNVKRAGKASNLKFYWTSGDTYRLATPAEITANANIVEDVKSVASTGVFKIYGVAAGEFVFTEKAAPTDYYKIPEFTVQINPSFDVNTETLASVAYELDGTSNTWLTANDTVVTVGNTLKTLANLPYTGGIGIALFLIVGTIVTIIGLRAHRQSAKAENAAAAV</sequence>
<dbReference type="OrthoDB" id="3231362at2"/>
<keyword evidence="2" id="KW-0732">Signal</keyword>
<feature type="signal peptide" evidence="2">
    <location>
        <begin position="1"/>
        <end position="32"/>
    </location>
</feature>
<name>A0A261G2W4_9BIFI</name>
<evidence type="ECO:0000256" key="2">
    <source>
        <dbReference type="SAM" id="SignalP"/>
    </source>
</evidence>
<gene>
    <name evidence="4" type="ORF">BAQU_1512</name>
</gene>
<feature type="transmembrane region" description="Helical" evidence="1">
    <location>
        <begin position="555"/>
        <end position="576"/>
    </location>
</feature>
<feature type="domain" description="SpaA-like prealbumin fold" evidence="3">
    <location>
        <begin position="410"/>
        <end position="509"/>
    </location>
</feature>
<dbReference type="InterPro" id="IPR041033">
    <property type="entry name" value="SpaA_PFL_dom_1"/>
</dbReference>
<evidence type="ECO:0000256" key="1">
    <source>
        <dbReference type="SAM" id="Phobius"/>
    </source>
</evidence>
<keyword evidence="1" id="KW-0812">Transmembrane</keyword>
<feature type="chain" id="PRO_5012401775" evidence="2">
    <location>
        <begin position="33"/>
        <end position="592"/>
    </location>
</feature>
<keyword evidence="5" id="KW-1185">Reference proteome</keyword>
<dbReference type="InterPro" id="IPR026466">
    <property type="entry name" value="Fim_isopep_form_D2_dom"/>
</dbReference>
<evidence type="ECO:0000313" key="5">
    <source>
        <dbReference type="Proteomes" id="UP000216451"/>
    </source>
</evidence>
<dbReference type="RefSeq" id="WP_094694411.1">
    <property type="nucleotide sequence ID" value="NZ_CALENZ010000042.1"/>
</dbReference>
<evidence type="ECO:0000313" key="4">
    <source>
        <dbReference type="EMBL" id="OZG65774.1"/>
    </source>
</evidence>
<reference evidence="4 5" key="1">
    <citation type="journal article" date="2017" name="BMC Genomics">
        <title>Comparative genomic and phylogenomic analyses of the Bifidobacteriaceae family.</title>
        <authorList>
            <person name="Lugli G.A."/>
            <person name="Milani C."/>
            <person name="Turroni F."/>
            <person name="Duranti S."/>
            <person name="Mancabelli L."/>
            <person name="Mangifesta M."/>
            <person name="Ferrario C."/>
            <person name="Modesto M."/>
            <person name="Mattarelli P."/>
            <person name="Jiri K."/>
            <person name="van Sinderen D."/>
            <person name="Ventura M."/>
        </authorList>
    </citation>
    <scope>NUCLEOTIDE SEQUENCE [LARGE SCALE GENOMIC DNA]</scope>
    <source>
        <strain evidence="4 5">LMG 28769</strain>
    </source>
</reference>
<keyword evidence="1" id="KW-1133">Transmembrane helix</keyword>
<dbReference type="GO" id="GO:0005975">
    <property type="term" value="P:carbohydrate metabolic process"/>
    <property type="evidence" value="ECO:0007669"/>
    <property type="project" value="UniProtKB-ARBA"/>
</dbReference>
<dbReference type="NCBIfam" id="TIGR04226">
    <property type="entry name" value="RrgB_K2N_iso_D2"/>
    <property type="match status" value="1"/>
</dbReference>
<dbReference type="GeneID" id="98296176"/>
<dbReference type="Pfam" id="PF17802">
    <property type="entry name" value="SpaA"/>
    <property type="match status" value="1"/>
</dbReference>
<dbReference type="AlphaFoldDB" id="A0A261G2W4"/>
<dbReference type="EMBL" id="MWXA01000007">
    <property type="protein sequence ID" value="OZG65774.1"/>
    <property type="molecule type" value="Genomic_DNA"/>
</dbReference>
<accession>A0A261G2W4</accession>
<dbReference type="Gene3D" id="2.60.40.10">
    <property type="entry name" value="Immunoglobulins"/>
    <property type="match status" value="1"/>
</dbReference>
<dbReference type="Gene3D" id="2.60.40.740">
    <property type="match status" value="1"/>
</dbReference>
<comment type="caution">
    <text evidence="4">The sequence shown here is derived from an EMBL/GenBank/DDBJ whole genome shotgun (WGS) entry which is preliminary data.</text>
</comment>